<protein>
    <submittedName>
        <fullName evidence="1">Uncharacterized protein</fullName>
    </submittedName>
</protein>
<evidence type="ECO:0000313" key="1">
    <source>
        <dbReference type="EMBL" id="QHL88022.1"/>
    </source>
</evidence>
<organism evidence="1 2">
    <name type="scientific">Nibribacter ruber</name>
    <dbReference type="NCBI Taxonomy" id="2698458"/>
    <lineage>
        <taxon>Bacteria</taxon>
        <taxon>Pseudomonadati</taxon>
        <taxon>Bacteroidota</taxon>
        <taxon>Cytophagia</taxon>
        <taxon>Cytophagales</taxon>
        <taxon>Hymenobacteraceae</taxon>
        <taxon>Nibribacter</taxon>
    </lineage>
</organism>
<accession>A0A6P1P1Y0</accession>
<dbReference type="RefSeq" id="WP_160691985.1">
    <property type="nucleotide sequence ID" value="NZ_CP047897.1"/>
</dbReference>
<keyword evidence="2" id="KW-1185">Reference proteome</keyword>
<sequence>MSEQNFPEWQQLLELPLTKTTRLGHVQYFHFGRAHVTNSSGLILDVGAWTLEVSCFWQVEEGGKATIDYQEAQVPRDTQALSDPNFDPMVPGANLRDRKLQDLVRRPAEELQVWQIQASPEGEVRIALSRGVLLHIEPAQGVLGEELFWRLFSNVNQGQSVGVGPAGIIRT</sequence>
<reference evidence="1 2" key="1">
    <citation type="submission" date="2020-01" db="EMBL/GenBank/DDBJ databases">
        <authorList>
            <person name="Kim M."/>
        </authorList>
    </citation>
    <scope>NUCLEOTIDE SEQUENCE [LARGE SCALE GENOMIC DNA]</scope>
    <source>
        <strain evidence="1 2">BT10</strain>
    </source>
</reference>
<dbReference type="KEGG" id="nib:GU926_11510"/>
<dbReference type="AlphaFoldDB" id="A0A6P1P1Y0"/>
<evidence type="ECO:0000313" key="2">
    <source>
        <dbReference type="Proteomes" id="UP000464214"/>
    </source>
</evidence>
<dbReference type="EMBL" id="CP047897">
    <property type="protein sequence ID" value="QHL88022.1"/>
    <property type="molecule type" value="Genomic_DNA"/>
</dbReference>
<dbReference type="Proteomes" id="UP000464214">
    <property type="component" value="Chromosome"/>
</dbReference>
<proteinExistence type="predicted"/>
<name>A0A6P1P1Y0_9BACT</name>
<gene>
    <name evidence="1" type="ORF">GU926_11510</name>
</gene>